<feature type="compositionally biased region" description="Low complexity" evidence="4">
    <location>
        <begin position="58"/>
        <end position="75"/>
    </location>
</feature>
<dbReference type="Proteomes" id="UP001370490">
    <property type="component" value="Unassembled WGS sequence"/>
</dbReference>
<feature type="repeat" description="PPR" evidence="3">
    <location>
        <begin position="216"/>
        <end position="250"/>
    </location>
</feature>
<protein>
    <submittedName>
        <fullName evidence="5">Pentatricopeptide repeat</fullName>
    </submittedName>
</protein>
<comment type="caution">
    <text evidence="5">The sequence shown here is derived from an EMBL/GenBank/DDBJ whole genome shotgun (WGS) entry which is preliminary data.</text>
</comment>
<dbReference type="PROSITE" id="PS51375">
    <property type="entry name" value="PPR"/>
    <property type="match status" value="1"/>
</dbReference>
<keyword evidence="2" id="KW-0677">Repeat</keyword>
<dbReference type="InterPro" id="IPR011990">
    <property type="entry name" value="TPR-like_helical_dom_sf"/>
</dbReference>
<dbReference type="InterPro" id="IPR002885">
    <property type="entry name" value="PPR_rpt"/>
</dbReference>
<evidence type="ECO:0000256" key="1">
    <source>
        <dbReference type="ARBA" id="ARBA00007626"/>
    </source>
</evidence>
<gene>
    <name evidence="5" type="ORF">RJ641_019353</name>
</gene>
<dbReference type="PANTHER" id="PTHR47447:SF17">
    <property type="entry name" value="OS12G0638900 PROTEIN"/>
    <property type="match status" value="1"/>
</dbReference>
<feature type="region of interest" description="Disordered" evidence="4">
    <location>
        <begin position="18"/>
        <end position="75"/>
    </location>
</feature>
<comment type="similarity">
    <text evidence="1">Belongs to the PPR family. P subfamily.</text>
</comment>
<reference evidence="5 6" key="1">
    <citation type="submission" date="2023-12" db="EMBL/GenBank/DDBJ databases">
        <title>A high-quality genome assembly for Dillenia turbinata (Dilleniales).</title>
        <authorList>
            <person name="Chanderbali A."/>
        </authorList>
    </citation>
    <scope>NUCLEOTIDE SEQUENCE [LARGE SCALE GENOMIC DNA]</scope>
    <source>
        <strain evidence="5">LSX21</strain>
        <tissue evidence="5">Leaf</tissue>
    </source>
</reference>
<proteinExistence type="inferred from homology"/>
<dbReference type="PANTHER" id="PTHR47447">
    <property type="entry name" value="OS03G0856100 PROTEIN"/>
    <property type="match status" value="1"/>
</dbReference>
<dbReference type="AlphaFoldDB" id="A0AAN8UTJ5"/>
<accession>A0AAN8UTJ5</accession>
<name>A0AAN8UTJ5_9MAGN</name>
<dbReference type="EMBL" id="JBAMMX010000024">
    <property type="protein sequence ID" value="KAK6916492.1"/>
    <property type="molecule type" value="Genomic_DNA"/>
</dbReference>
<evidence type="ECO:0000313" key="6">
    <source>
        <dbReference type="Proteomes" id="UP001370490"/>
    </source>
</evidence>
<feature type="compositionally biased region" description="Polar residues" evidence="4">
    <location>
        <begin position="36"/>
        <end position="47"/>
    </location>
</feature>
<evidence type="ECO:0000256" key="3">
    <source>
        <dbReference type="PROSITE-ProRule" id="PRU00708"/>
    </source>
</evidence>
<evidence type="ECO:0000256" key="2">
    <source>
        <dbReference type="ARBA" id="ARBA00022737"/>
    </source>
</evidence>
<dbReference type="NCBIfam" id="TIGR00756">
    <property type="entry name" value="PPR"/>
    <property type="match status" value="1"/>
</dbReference>
<evidence type="ECO:0000256" key="4">
    <source>
        <dbReference type="SAM" id="MobiDB-lite"/>
    </source>
</evidence>
<dbReference type="Gene3D" id="1.25.40.10">
    <property type="entry name" value="Tetratricopeptide repeat domain"/>
    <property type="match status" value="1"/>
</dbReference>
<sequence>MAVKNFKALTTFVNFLGPPPSRPFFNEQPEAHQPTLPASSPHINPFSSEPPRHPTQNPTPSKTLTPNLPNNLSLPSRRSYRRIGKSLDPNKGKTWSNHCLSQQGEKFLRTLIDQQFNVDRLGEIFIEFLDSNVELEEFDFGAKSLDVLGVIGGLGFYKKCDMALKVFERVRSHDKAKSLVNNSVVAVIFNILGKKGVVSVAGSLLNDLHKDRFCIDVYAYTSLITAYASNGRYRESVLVFKKMEEEGCKPALITYSVILNVYGKMGMP</sequence>
<dbReference type="Pfam" id="PF13812">
    <property type="entry name" value="PPR_3"/>
    <property type="match status" value="1"/>
</dbReference>
<organism evidence="5 6">
    <name type="scientific">Dillenia turbinata</name>
    <dbReference type="NCBI Taxonomy" id="194707"/>
    <lineage>
        <taxon>Eukaryota</taxon>
        <taxon>Viridiplantae</taxon>
        <taxon>Streptophyta</taxon>
        <taxon>Embryophyta</taxon>
        <taxon>Tracheophyta</taxon>
        <taxon>Spermatophyta</taxon>
        <taxon>Magnoliopsida</taxon>
        <taxon>eudicotyledons</taxon>
        <taxon>Gunneridae</taxon>
        <taxon>Pentapetalae</taxon>
        <taxon>Dilleniales</taxon>
        <taxon>Dilleniaceae</taxon>
        <taxon>Dillenia</taxon>
    </lineage>
</organism>
<evidence type="ECO:0000313" key="5">
    <source>
        <dbReference type="EMBL" id="KAK6916492.1"/>
    </source>
</evidence>
<keyword evidence="6" id="KW-1185">Reference proteome</keyword>